<proteinExistence type="predicted"/>
<sequence>MILTNLFRLIIFRCPPSSFFTCRVVNGANRARNVQEEKGLGLPLNLHGKELHVVGCQITKYSRNQRIHNWSLTCAGKVDIERLAGPGKRYG</sequence>
<evidence type="ECO:0000313" key="1">
    <source>
        <dbReference type="EMBL" id="QAT83649.1"/>
    </source>
</evidence>
<protein>
    <submittedName>
        <fullName evidence="1">Uncharacterized protein</fullName>
    </submittedName>
</protein>
<gene>
    <name evidence="1" type="ORF">EJ065_2063</name>
</gene>
<organism evidence="1 2">
    <name type="scientific">Corallococcus coralloides</name>
    <name type="common">Myxococcus coralloides</name>
    <dbReference type="NCBI Taxonomy" id="184914"/>
    <lineage>
        <taxon>Bacteria</taxon>
        <taxon>Pseudomonadati</taxon>
        <taxon>Myxococcota</taxon>
        <taxon>Myxococcia</taxon>
        <taxon>Myxococcales</taxon>
        <taxon>Cystobacterineae</taxon>
        <taxon>Myxococcaceae</taxon>
        <taxon>Corallococcus</taxon>
    </lineage>
</organism>
<reference evidence="1 2" key="1">
    <citation type="submission" date="2018-12" db="EMBL/GenBank/DDBJ databases">
        <title>Complete Genome Sequence of the Corallopyronin A producing Myxobacterium Corallococcus coralloides B035.</title>
        <authorList>
            <person name="Bouhired S.M."/>
            <person name="Rupp O."/>
            <person name="Blom J."/>
            <person name="Schaeberle T.F."/>
            <person name="Kehraus S."/>
            <person name="Schiefer A."/>
            <person name="Pfarr K."/>
            <person name="Goesmann A."/>
            <person name="Hoerauf A."/>
            <person name="Koenig G.M."/>
        </authorList>
    </citation>
    <scope>NUCLEOTIDE SEQUENCE [LARGE SCALE GENOMIC DNA]</scope>
    <source>
        <strain evidence="1 2">B035</strain>
    </source>
</reference>
<dbReference type="Proteomes" id="UP000288758">
    <property type="component" value="Chromosome"/>
</dbReference>
<evidence type="ECO:0000313" key="2">
    <source>
        <dbReference type="Proteomes" id="UP000288758"/>
    </source>
</evidence>
<dbReference type="EMBL" id="CP034669">
    <property type="protein sequence ID" value="QAT83649.1"/>
    <property type="molecule type" value="Genomic_DNA"/>
</dbReference>
<name>A0A410RNY5_CORCK</name>
<accession>A0A410RNY5</accession>
<dbReference type="AlphaFoldDB" id="A0A410RNY5"/>